<reference evidence="2" key="1">
    <citation type="journal article" date="2012" name="Nat. Biotechnol.">
        <title>Reference genome sequence of the model plant Setaria.</title>
        <authorList>
            <person name="Bennetzen J.L."/>
            <person name="Schmutz J."/>
            <person name="Wang H."/>
            <person name="Percifield R."/>
            <person name="Hawkins J."/>
            <person name="Pontaroli A.C."/>
            <person name="Estep M."/>
            <person name="Feng L."/>
            <person name="Vaughn J.N."/>
            <person name="Grimwood J."/>
            <person name="Jenkins J."/>
            <person name="Barry K."/>
            <person name="Lindquist E."/>
            <person name="Hellsten U."/>
            <person name="Deshpande S."/>
            <person name="Wang X."/>
            <person name="Wu X."/>
            <person name="Mitros T."/>
            <person name="Triplett J."/>
            <person name="Yang X."/>
            <person name="Ye C.Y."/>
            <person name="Mauro-Herrera M."/>
            <person name="Wang L."/>
            <person name="Li P."/>
            <person name="Sharma M."/>
            <person name="Sharma R."/>
            <person name="Ronald P.C."/>
            <person name="Panaud O."/>
            <person name="Kellogg E.A."/>
            <person name="Brutnell T.P."/>
            <person name="Doust A.N."/>
            <person name="Tuskan G.A."/>
            <person name="Rokhsar D."/>
            <person name="Devos K.M."/>
        </authorList>
    </citation>
    <scope>NUCLEOTIDE SEQUENCE [LARGE SCALE GENOMIC DNA]</scope>
    <source>
        <strain evidence="2">cv. Yugu1</strain>
    </source>
</reference>
<sequence>MTRKKLNLWSLDKQYALFQGSDDRMVQVARWLDVTVMSKISISV</sequence>
<name>K3YP34_SETIT</name>
<keyword evidence="2" id="KW-1185">Reference proteome</keyword>
<dbReference type="AlphaFoldDB" id="K3YP34"/>
<evidence type="ECO:0000313" key="2">
    <source>
        <dbReference type="Proteomes" id="UP000004995"/>
    </source>
</evidence>
<dbReference type="Gramene" id="KQL00265">
    <property type="protein sequence ID" value="KQL00265"/>
    <property type="gene ID" value="SETIT_016026mg"/>
</dbReference>
<organism evidence="1 2">
    <name type="scientific">Setaria italica</name>
    <name type="common">Foxtail millet</name>
    <name type="synonym">Panicum italicum</name>
    <dbReference type="NCBI Taxonomy" id="4555"/>
    <lineage>
        <taxon>Eukaryota</taxon>
        <taxon>Viridiplantae</taxon>
        <taxon>Streptophyta</taxon>
        <taxon>Embryophyta</taxon>
        <taxon>Tracheophyta</taxon>
        <taxon>Spermatophyta</taxon>
        <taxon>Magnoliopsida</taxon>
        <taxon>Liliopsida</taxon>
        <taxon>Poales</taxon>
        <taxon>Poaceae</taxon>
        <taxon>PACMAD clade</taxon>
        <taxon>Panicoideae</taxon>
        <taxon>Panicodae</taxon>
        <taxon>Paniceae</taxon>
        <taxon>Cenchrinae</taxon>
        <taxon>Setaria</taxon>
    </lineage>
</organism>
<dbReference type="EnsemblPlants" id="KQL00265">
    <property type="protein sequence ID" value="KQL00265"/>
    <property type="gene ID" value="SETIT_016026mg"/>
</dbReference>
<dbReference type="EMBL" id="AGNK02003487">
    <property type="status" value="NOT_ANNOTATED_CDS"/>
    <property type="molecule type" value="Genomic_DNA"/>
</dbReference>
<dbReference type="HOGENOM" id="CLU_3225564_0_0_1"/>
<reference evidence="1" key="2">
    <citation type="submission" date="2018-08" db="UniProtKB">
        <authorList>
            <consortium name="EnsemblPlants"/>
        </authorList>
    </citation>
    <scope>IDENTIFICATION</scope>
    <source>
        <strain evidence="1">Yugu1</strain>
    </source>
</reference>
<dbReference type="InParanoid" id="K3YP34"/>
<evidence type="ECO:0000313" key="1">
    <source>
        <dbReference type="EnsemblPlants" id="KQL00265"/>
    </source>
</evidence>
<dbReference type="Proteomes" id="UP000004995">
    <property type="component" value="Unassembled WGS sequence"/>
</dbReference>
<proteinExistence type="predicted"/>
<protein>
    <submittedName>
        <fullName evidence="1">Uncharacterized protein</fullName>
    </submittedName>
</protein>
<accession>K3YP34</accession>